<comment type="catalytic activity">
    <reaction evidence="10">
        <text>L-seryl-[protein] + ATP = O-phospho-L-seryl-[protein] + ADP + H(+)</text>
        <dbReference type="Rhea" id="RHEA:17989"/>
        <dbReference type="Rhea" id="RHEA-COMP:9863"/>
        <dbReference type="Rhea" id="RHEA-COMP:11604"/>
        <dbReference type="ChEBI" id="CHEBI:15378"/>
        <dbReference type="ChEBI" id="CHEBI:29999"/>
        <dbReference type="ChEBI" id="CHEBI:30616"/>
        <dbReference type="ChEBI" id="CHEBI:83421"/>
        <dbReference type="ChEBI" id="CHEBI:456216"/>
        <dbReference type="EC" id="2.7.11.1"/>
    </reaction>
</comment>
<dbReference type="EMBL" id="CAKKNE010000005">
    <property type="protein sequence ID" value="CAH0376426.1"/>
    <property type="molecule type" value="Genomic_DNA"/>
</dbReference>
<evidence type="ECO:0000259" key="11">
    <source>
        <dbReference type="PROSITE" id="PS50011"/>
    </source>
</evidence>
<keyword evidence="13" id="KW-1185">Reference proteome</keyword>
<comment type="catalytic activity">
    <reaction evidence="9">
        <text>L-threonyl-[protein] + ATP = O-phospho-L-threonyl-[protein] + ADP + H(+)</text>
        <dbReference type="Rhea" id="RHEA:46608"/>
        <dbReference type="Rhea" id="RHEA-COMP:11060"/>
        <dbReference type="Rhea" id="RHEA-COMP:11605"/>
        <dbReference type="ChEBI" id="CHEBI:15378"/>
        <dbReference type="ChEBI" id="CHEBI:30013"/>
        <dbReference type="ChEBI" id="CHEBI:30616"/>
        <dbReference type="ChEBI" id="CHEBI:61977"/>
        <dbReference type="ChEBI" id="CHEBI:456216"/>
        <dbReference type="EC" id="2.7.11.1"/>
    </reaction>
</comment>
<evidence type="ECO:0000313" key="12">
    <source>
        <dbReference type="EMBL" id="CAH0376426.1"/>
    </source>
</evidence>
<keyword evidence="8" id="KW-0067">ATP-binding</keyword>
<dbReference type="GO" id="GO:0008033">
    <property type="term" value="P:tRNA processing"/>
    <property type="evidence" value="ECO:0007669"/>
    <property type="project" value="UniProtKB-KW"/>
</dbReference>
<feature type="domain" description="Protein kinase" evidence="11">
    <location>
        <begin position="16"/>
        <end position="229"/>
    </location>
</feature>
<dbReference type="EC" id="2.7.11.1" evidence="2"/>
<evidence type="ECO:0000256" key="10">
    <source>
        <dbReference type="ARBA" id="ARBA00048679"/>
    </source>
</evidence>
<evidence type="ECO:0000256" key="5">
    <source>
        <dbReference type="ARBA" id="ARBA00022694"/>
    </source>
</evidence>
<dbReference type="GO" id="GO:0070525">
    <property type="term" value="P:tRNA threonylcarbamoyladenosine metabolic process"/>
    <property type="evidence" value="ECO:0007669"/>
    <property type="project" value="TreeGrafter"/>
</dbReference>
<dbReference type="GO" id="GO:0000408">
    <property type="term" value="C:EKC/KEOPS complex"/>
    <property type="evidence" value="ECO:0007669"/>
    <property type="project" value="UniProtKB-ARBA"/>
</dbReference>
<comment type="similarity">
    <text evidence="1">Belongs to the protein kinase superfamily. BUD32 family.</text>
</comment>
<dbReference type="Gene3D" id="3.30.200.20">
    <property type="entry name" value="Phosphorylase Kinase, domain 1"/>
    <property type="match status" value="1"/>
</dbReference>
<name>A0A8J2SWN7_9STRA</name>
<dbReference type="FunFam" id="3.30.200.20:FF:000201">
    <property type="entry name" value="TP53-regulating kinase isoform X1"/>
    <property type="match status" value="1"/>
</dbReference>
<keyword evidence="4" id="KW-0808">Transferase</keyword>
<evidence type="ECO:0000256" key="3">
    <source>
        <dbReference type="ARBA" id="ARBA00022527"/>
    </source>
</evidence>
<dbReference type="GO" id="GO:0004674">
    <property type="term" value="F:protein serine/threonine kinase activity"/>
    <property type="evidence" value="ECO:0007669"/>
    <property type="project" value="UniProtKB-KW"/>
</dbReference>
<dbReference type="OrthoDB" id="3399at2759"/>
<evidence type="ECO:0000256" key="1">
    <source>
        <dbReference type="ARBA" id="ARBA00010630"/>
    </source>
</evidence>
<gene>
    <name evidence="12" type="ORF">PECAL_5P10130</name>
</gene>
<comment type="caution">
    <text evidence="12">The sequence shown here is derived from an EMBL/GenBank/DDBJ whole genome shotgun (WGS) entry which is preliminary data.</text>
</comment>
<dbReference type="GO" id="GO:0005829">
    <property type="term" value="C:cytosol"/>
    <property type="evidence" value="ECO:0007669"/>
    <property type="project" value="TreeGrafter"/>
</dbReference>
<keyword evidence="5" id="KW-0819">tRNA processing</keyword>
<dbReference type="PANTHER" id="PTHR12209">
    <property type="entry name" value="NON-SPECIFIC SERINE/THREONINE PROTEIN KINASE"/>
    <property type="match status" value="1"/>
</dbReference>
<keyword evidence="6" id="KW-0547">Nucleotide-binding</keyword>
<dbReference type="GO" id="GO:0005524">
    <property type="term" value="F:ATP binding"/>
    <property type="evidence" value="ECO:0007669"/>
    <property type="project" value="UniProtKB-KW"/>
</dbReference>
<proteinExistence type="inferred from homology"/>
<dbReference type="Gene3D" id="1.10.510.10">
    <property type="entry name" value="Transferase(Phosphotransferase) domain 1"/>
    <property type="match status" value="1"/>
</dbReference>
<dbReference type="Proteomes" id="UP000789595">
    <property type="component" value="Unassembled WGS sequence"/>
</dbReference>
<evidence type="ECO:0000313" key="13">
    <source>
        <dbReference type="Proteomes" id="UP000789595"/>
    </source>
</evidence>
<accession>A0A8J2SWN7</accession>
<keyword evidence="3" id="KW-0723">Serine/threonine-protein kinase</keyword>
<protein>
    <recommendedName>
        <fullName evidence="2">non-specific serine/threonine protein kinase</fullName>
        <ecNumber evidence="2">2.7.11.1</ecNumber>
    </recommendedName>
</protein>
<keyword evidence="7" id="KW-0418">Kinase</keyword>
<dbReference type="SUPFAM" id="SSF56112">
    <property type="entry name" value="Protein kinase-like (PK-like)"/>
    <property type="match status" value="1"/>
</dbReference>
<dbReference type="AlphaFoldDB" id="A0A8J2SWN7"/>
<reference evidence="12" key="1">
    <citation type="submission" date="2021-11" db="EMBL/GenBank/DDBJ databases">
        <authorList>
            <consortium name="Genoscope - CEA"/>
            <person name="William W."/>
        </authorList>
    </citation>
    <scope>NUCLEOTIDE SEQUENCE</scope>
</reference>
<dbReference type="InterPro" id="IPR000719">
    <property type="entry name" value="Prot_kinase_dom"/>
</dbReference>
<evidence type="ECO:0000256" key="8">
    <source>
        <dbReference type="ARBA" id="ARBA00022840"/>
    </source>
</evidence>
<organism evidence="12 13">
    <name type="scientific">Pelagomonas calceolata</name>
    <dbReference type="NCBI Taxonomy" id="35677"/>
    <lineage>
        <taxon>Eukaryota</taxon>
        <taxon>Sar</taxon>
        <taxon>Stramenopiles</taxon>
        <taxon>Ochrophyta</taxon>
        <taxon>Pelagophyceae</taxon>
        <taxon>Pelagomonadales</taxon>
        <taxon>Pelagomonadaceae</taxon>
        <taxon>Pelagomonas</taxon>
    </lineage>
</organism>
<evidence type="ECO:0000256" key="7">
    <source>
        <dbReference type="ARBA" id="ARBA00022777"/>
    </source>
</evidence>
<dbReference type="NCBIfam" id="TIGR03724">
    <property type="entry name" value="arch_bud32"/>
    <property type="match status" value="1"/>
</dbReference>
<dbReference type="Pfam" id="PF06293">
    <property type="entry name" value="Kdo"/>
    <property type="match status" value="1"/>
</dbReference>
<dbReference type="InterPro" id="IPR011009">
    <property type="entry name" value="Kinase-like_dom_sf"/>
</dbReference>
<dbReference type="GO" id="GO:0005634">
    <property type="term" value="C:nucleus"/>
    <property type="evidence" value="ECO:0007669"/>
    <property type="project" value="TreeGrafter"/>
</dbReference>
<evidence type="ECO:0000256" key="2">
    <source>
        <dbReference type="ARBA" id="ARBA00012513"/>
    </source>
</evidence>
<dbReference type="PROSITE" id="PS50011">
    <property type="entry name" value="PROTEIN_KINASE_DOM"/>
    <property type="match status" value="1"/>
</dbReference>
<evidence type="ECO:0000256" key="4">
    <source>
        <dbReference type="ARBA" id="ARBA00022679"/>
    </source>
</evidence>
<sequence length="229" mass="24100">MSALAEAEEDADTPARDHWSLLSQGAEARVYGLDLCGLPAVAKHRHRKAYRIAALDGRLRRDRTLAEARALARCRARGVPAPAVLGVDAARCVLYLERVPGPTARAFVDANRADPARLGAVLAALGGAVARLHAAGLVHGDLTTSNAVCRAADDVVLIDFGLAGASAQVEDRAVDLYVLERALASTHRDADGLVAAVLAAYAAAAADAKQVLRRLDAVRARGRKRECFG</sequence>
<dbReference type="PANTHER" id="PTHR12209:SF0">
    <property type="entry name" value="EKC_KEOPS COMPLEX SUBUNIT TP53RK"/>
    <property type="match status" value="1"/>
</dbReference>
<evidence type="ECO:0000256" key="6">
    <source>
        <dbReference type="ARBA" id="ARBA00022741"/>
    </source>
</evidence>
<evidence type="ECO:0000256" key="9">
    <source>
        <dbReference type="ARBA" id="ARBA00047899"/>
    </source>
</evidence>
<dbReference type="InterPro" id="IPR022495">
    <property type="entry name" value="Bud32"/>
</dbReference>